<name>A0A0K0D725_ANGCA</name>
<keyword evidence="2" id="KW-1185">Reference proteome</keyword>
<evidence type="ECO:0000256" key="1">
    <source>
        <dbReference type="SAM" id="MobiDB-lite"/>
    </source>
</evidence>
<dbReference type="AlphaFoldDB" id="A0A0K0D725"/>
<organism evidence="2 3">
    <name type="scientific">Angiostrongylus cantonensis</name>
    <name type="common">Rat lungworm</name>
    <dbReference type="NCBI Taxonomy" id="6313"/>
    <lineage>
        <taxon>Eukaryota</taxon>
        <taxon>Metazoa</taxon>
        <taxon>Ecdysozoa</taxon>
        <taxon>Nematoda</taxon>
        <taxon>Chromadorea</taxon>
        <taxon>Rhabditida</taxon>
        <taxon>Rhabditina</taxon>
        <taxon>Rhabditomorpha</taxon>
        <taxon>Strongyloidea</taxon>
        <taxon>Metastrongylidae</taxon>
        <taxon>Angiostrongylus</taxon>
    </lineage>
</organism>
<dbReference type="Proteomes" id="UP000035642">
    <property type="component" value="Unassembled WGS sequence"/>
</dbReference>
<evidence type="ECO:0000313" key="2">
    <source>
        <dbReference type="Proteomes" id="UP000035642"/>
    </source>
</evidence>
<evidence type="ECO:0000313" key="3">
    <source>
        <dbReference type="WBParaSite" id="ACAC_0000587001-mRNA-1"/>
    </source>
</evidence>
<proteinExistence type="predicted"/>
<protein>
    <submittedName>
        <fullName evidence="3">SH2 domain-containing protein</fullName>
    </submittedName>
</protein>
<dbReference type="WBParaSite" id="ACAC_0000587001-mRNA-1">
    <property type="protein sequence ID" value="ACAC_0000587001-mRNA-1"/>
    <property type="gene ID" value="ACAC_0000587001"/>
</dbReference>
<accession>A0A0K0D725</accession>
<reference evidence="3" key="2">
    <citation type="submission" date="2017-02" db="UniProtKB">
        <authorList>
            <consortium name="WormBaseParasite"/>
        </authorList>
    </citation>
    <scope>IDENTIFICATION</scope>
</reference>
<reference evidence="2" key="1">
    <citation type="submission" date="2012-09" db="EMBL/GenBank/DDBJ databases">
        <authorList>
            <person name="Martin A.A."/>
        </authorList>
    </citation>
    <scope>NUCLEOTIDE SEQUENCE</scope>
</reference>
<feature type="region of interest" description="Disordered" evidence="1">
    <location>
        <begin position="1"/>
        <end position="29"/>
    </location>
</feature>
<feature type="compositionally biased region" description="Basic and acidic residues" evidence="1">
    <location>
        <begin position="1"/>
        <end position="11"/>
    </location>
</feature>
<sequence>NNVDRIRHDSVGEQSPKPVQREQRFPSPKLDPAEFLNMVSWQAPAQSEQRTSSTPASDIAGRSCAFLVQSSVSSATLHRIGGTDCGVVRYRHRDNACVSVRFPKGSS</sequence>